<dbReference type="InterPro" id="IPR050979">
    <property type="entry name" value="LD-transpeptidase"/>
</dbReference>
<keyword evidence="3 6" id="KW-0133">Cell shape</keyword>
<evidence type="ECO:0000256" key="1">
    <source>
        <dbReference type="ARBA" id="ARBA00004752"/>
    </source>
</evidence>
<dbReference type="InterPro" id="IPR022029">
    <property type="entry name" value="YoaR-like_PG-bd"/>
</dbReference>
<organism evidence="10 11">
    <name type="scientific">Brachybacterium vulturis</name>
    <dbReference type="NCBI Taxonomy" id="2017484"/>
    <lineage>
        <taxon>Bacteria</taxon>
        <taxon>Bacillati</taxon>
        <taxon>Actinomycetota</taxon>
        <taxon>Actinomycetes</taxon>
        <taxon>Micrococcales</taxon>
        <taxon>Dermabacteraceae</taxon>
        <taxon>Brachybacterium</taxon>
    </lineage>
</organism>
<keyword evidence="8" id="KW-0812">Transmembrane</keyword>
<feature type="region of interest" description="Disordered" evidence="7">
    <location>
        <begin position="355"/>
        <end position="382"/>
    </location>
</feature>
<dbReference type="UniPathway" id="UPA00219"/>
<feature type="region of interest" description="Disordered" evidence="7">
    <location>
        <begin position="1"/>
        <end position="20"/>
    </location>
</feature>
<dbReference type="Pfam" id="PF12229">
    <property type="entry name" value="PG_binding_4"/>
    <property type="match status" value="1"/>
</dbReference>
<dbReference type="OrthoDB" id="3176960at2"/>
<keyword evidence="8" id="KW-0472">Membrane</keyword>
<accession>A0A291GQ05</accession>
<protein>
    <recommendedName>
        <fullName evidence="9">L,D-TPase catalytic domain-containing protein</fullName>
    </recommendedName>
</protein>
<dbReference type="KEGG" id="brz:CFK38_14310"/>
<feature type="compositionally biased region" description="Basic and acidic residues" evidence="7">
    <location>
        <begin position="362"/>
        <end position="373"/>
    </location>
</feature>
<evidence type="ECO:0000313" key="11">
    <source>
        <dbReference type="Proteomes" id="UP000218165"/>
    </source>
</evidence>
<evidence type="ECO:0000256" key="8">
    <source>
        <dbReference type="SAM" id="Phobius"/>
    </source>
</evidence>
<feature type="domain" description="L,D-TPase catalytic" evidence="9">
    <location>
        <begin position="384"/>
        <end position="507"/>
    </location>
</feature>
<name>A0A291GQ05_9MICO</name>
<dbReference type="PANTHER" id="PTHR30582:SF2">
    <property type="entry name" value="L,D-TRANSPEPTIDASE YCIB-RELATED"/>
    <property type="match status" value="1"/>
</dbReference>
<evidence type="ECO:0000256" key="5">
    <source>
        <dbReference type="ARBA" id="ARBA00023316"/>
    </source>
</evidence>
<sequence>MTNVTDGAAPGGPSRPTGRHSRRRAALLLVAVLAVIAVVLAGGALAYAKQFEGRALPGTTVLGQDVAGQTPEEIAALVAERGEGVTVTVTAGDQQLDKSLADLGVSVDAAATAQAAVDRDDSFAGVLASTWSGEFVVEPVVTVDRTATAAFAEGLVPEDRTNPVNASVTFDEDARTWTTEPGRNGQGVDPEPLVAAVTENAAALEDFAVEQPIEEIAPAITTDEAEEVVGSISTLLEQPMSITGADGETHEVSPERRNDWISVAPAEDGQSLHIVVDEESVREWVAARAEQDAVEAEDGIEQVDENGEVVKVVAEKQDGLKITNTDAIAEQLITALKGITPLEAAFESTTIEAEVEQVDAPEPEKEKAADGEKSTVPANPTGEKWIDVDLSQKTVTAYVGDTPVWGPRAMVDGKPGNETVTGTYEIYLRYERQDMTNAAYYPEDHPKYYLTEDVPWVQYFHRGFGFHGAPWRSSFGYSGSHGCINMPVSDAKWLYDWASIGTKTVVHY</sequence>
<dbReference type="CDD" id="cd16913">
    <property type="entry name" value="YkuD_like"/>
    <property type="match status" value="1"/>
</dbReference>
<dbReference type="Gene3D" id="2.40.440.10">
    <property type="entry name" value="L,D-transpeptidase catalytic domain-like"/>
    <property type="match status" value="1"/>
</dbReference>
<dbReference type="EMBL" id="CP023563">
    <property type="protein sequence ID" value="ATG52563.1"/>
    <property type="molecule type" value="Genomic_DNA"/>
</dbReference>
<gene>
    <name evidence="10" type="ORF">CFK38_14310</name>
</gene>
<dbReference type="GO" id="GO:0016740">
    <property type="term" value="F:transferase activity"/>
    <property type="evidence" value="ECO:0007669"/>
    <property type="project" value="UniProtKB-KW"/>
</dbReference>
<evidence type="ECO:0000256" key="3">
    <source>
        <dbReference type="ARBA" id="ARBA00022960"/>
    </source>
</evidence>
<reference evidence="11" key="1">
    <citation type="submission" date="2017-09" db="EMBL/GenBank/DDBJ databases">
        <title>Brachybacterium sp. VM2412.</title>
        <authorList>
            <person name="Tak E.J."/>
            <person name="Bae J.-W."/>
        </authorList>
    </citation>
    <scope>NUCLEOTIDE SEQUENCE [LARGE SCALE GENOMIC DNA]</scope>
    <source>
        <strain evidence="11">VM2412</strain>
    </source>
</reference>
<evidence type="ECO:0000259" key="9">
    <source>
        <dbReference type="PROSITE" id="PS52029"/>
    </source>
</evidence>
<dbReference type="RefSeq" id="WP_096803674.1">
    <property type="nucleotide sequence ID" value="NZ_CP023563.1"/>
</dbReference>
<dbReference type="GO" id="GO:0018104">
    <property type="term" value="P:peptidoglycan-protein cross-linking"/>
    <property type="evidence" value="ECO:0007669"/>
    <property type="project" value="TreeGrafter"/>
</dbReference>
<evidence type="ECO:0000313" key="10">
    <source>
        <dbReference type="EMBL" id="ATG52563.1"/>
    </source>
</evidence>
<dbReference type="Proteomes" id="UP000218165">
    <property type="component" value="Chromosome"/>
</dbReference>
<dbReference type="PANTHER" id="PTHR30582">
    <property type="entry name" value="L,D-TRANSPEPTIDASE"/>
    <property type="match status" value="1"/>
</dbReference>
<keyword evidence="11" id="KW-1185">Reference proteome</keyword>
<dbReference type="GO" id="GO:0071555">
    <property type="term" value="P:cell wall organization"/>
    <property type="evidence" value="ECO:0007669"/>
    <property type="project" value="UniProtKB-UniRule"/>
</dbReference>
<dbReference type="GO" id="GO:0071972">
    <property type="term" value="F:peptidoglycan L,D-transpeptidase activity"/>
    <property type="evidence" value="ECO:0007669"/>
    <property type="project" value="TreeGrafter"/>
</dbReference>
<dbReference type="AlphaFoldDB" id="A0A291GQ05"/>
<keyword evidence="5 6" id="KW-0961">Cell wall biogenesis/degradation</keyword>
<evidence type="ECO:0000256" key="7">
    <source>
        <dbReference type="SAM" id="MobiDB-lite"/>
    </source>
</evidence>
<feature type="active site" description="Proton donor/acceptor" evidence="6">
    <location>
        <position position="467"/>
    </location>
</feature>
<keyword evidence="2" id="KW-0808">Transferase</keyword>
<dbReference type="Pfam" id="PF03734">
    <property type="entry name" value="YkuD"/>
    <property type="match status" value="1"/>
</dbReference>
<comment type="pathway">
    <text evidence="1 6">Cell wall biogenesis; peptidoglycan biosynthesis.</text>
</comment>
<keyword evidence="4 6" id="KW-0573">Peptidoglycan synthesis</keyword>
<dbReference type="InterPro" id="IPR038063">
    <property type="entry name" value="Transpep_catalytic_dom"/>
</dbReference>
<proteinExistence type="predicted"/>
<feature type="transmembrane region" description="Helical" evidence="8">
    <location>
        <begin position="25"/>
        <end position="48"/>
    </location>
</feature>
<dbReference type="SUPFAM" id="SSF141523">
    <property type="entry name" value="L,D-transpeptidase catalytic domain-like"/>
    <property type="match status" value="1"/>
</dbReference>
<evidence type="ECO:0000256" key="6">
    <source>
        <dbReference type="PROSITE-ProRule" id="PRU01373"/>
    </source>
</evidence>
<evidence type="ECO:0000256" key="4">
    <source>
        <dbReference type="ARBA" id="ARBA00022984"/>
    </source>
</evidence>
<dbReference type="GO" id="GO:0008360">
    <property type="term" value="P:regulation of cell shape"/>
    <property type="evidence" value="ECO:0007669"/>
    <property type="project" value="UniProtKB-UniRule"/>
</dbReference>
<dbReference type="GO" id="GO:0005576">
    <property type="term" value="C:extracellular region"/>
    <property type="evidence" value="ECO:0007669"/>
    <property type="project" value="TreeGrafter"/>
</dbReference>
<feature type="active site" description="Nucleophile" evidence="6">
    <location>
        <position position="483"/>
    </location>
</feature>
<dbReference type="InterPro" id="IPR005490">
    <property type="entry name" value="LD_TPept_cat_dom"/>
</dbReference>
<dbReference type="PROSITE" id="PS52029">
    <property type="entry name" value="LD_TPASE"/>
    <property type="match status" value="1"/>
</dbReference>
<evidence type="ECO:0000256" key="2">
    <source>
        <dbReference type="ARBA" id="ARBA00022679"/>
    </source>
</evidence>
<keyword evidence="8" id="KW-1133">Transmembrane helix</keyword>